<organism evidence="2 3">
    <name type="scientific">Roseivivax isoporae LMG 25204</name>
    <dbReference type="NCBI Taxonomy" id="1449351"/>
    <lineage>
        <taxon>Bacteria</taxon>
        <taxon>Pseudomonadati</taxon>
        <taxon>Pseudomonadota</taxon>
        <taxon>Alphaproteobacteria</taxon>
        <taxon>Rhodobacterales</taxon>
        <taxon>Roseobacteraceae</taxon>
        <taxon>Roseivivax</taxon>
    </lineage>
</organism>
<dbReference type="eggNOG" id="COG3178">
    <property type="taxonomic scope" value="Bacteria"/>
</dbReference>
<sequence length="329" mass="35005">MSVADFLDRAGWGGAVPAPLAGDASSRRYTRLERGGDTAILMQDPGGDVDRFARLARLLSGWGLSAPAILACDAAAGLLLAEDLGDALFARLAASEPAREPALYAVAVDVLGVVERHAPPADLPPAGPAELAALTGMAFDWYLPRAGGPRDAGLAADVRTAFEDALATHAPEMSVMILRDYHAENLLWLPDRTGVARAGLLDFQDAMRGPPGYDLVSLVEDARRDVSPAAAEIARTRYLERSGRSAAELRPRLAVLGAQRNLRILGVFARLAAQAGKPHYIDLVPRVWAHLDRALDHPALAAVARRLRPVLPRPTPAMLAAMRTPCPTP</sequence>
<dbReference type="STRING" id="1449351.RISW2_10610"/>
<dbReference type="Gene3D" id="3.90.1200.10">
    <property type="match status" value="1"/>
</dbReference>
<dbReference type="Gene3D" id="3.30.200.20">
    <property type="entry name" value="Phosphorylase Kinase, domain 1"/>
    <property type="match status" value="1"/>
</dbReference>
<accession>X7F4R1</accession>
<dbReference type="SUPFAM" id="SSF56112">
    <property type="entry name" value="Protein kinase-like (PK-like)"/>
    <property type="match status" value="1"/>
</dbReference>
<keyword evidence="2" id="KW-0808">Transferase</keyword>
<dbReference type="EMBL" id="JAME01000025">
    <property type="protein sequence ID" value="ETX27912.1"/>
    <property type="molecule type" value="Genomic_DNA"/>
</dbReference>
<keyword evidence="3" id="KW-1185">Reference proteome</keyword>
<evidence type="ECO:0000313" key="3">
    <source>
        <dbReference type="Proteomes" id="UP000023430"/>
    </source>
</evidence>
<dbReference type="InterPro" id="IPR002575">
    <property type="entry name" value="Aminoglycoside_PTrfase"/>
</dbReference>
<dbReference type="RefSeq" id="WP_043773018.1">
    <property type="nucleotide sequence ID" value="NZ_JAME01000025.1"/>
</dbReference>
<proteinExistence type="predicted"/>
<protein>
    <submittedName>
        <fullName evidence="2">Aminoglycoside phosphotransferase</fullName>
    </submittedName>
</protein>
<reference evidence="2 3" key="1">
    <citation type="submission" date="2014-01" db="EMBL/GenBank/DDBJ databases">
        <title>Roseivivax isoporae LMG 25204 Genome Sequencing.</title>
        <authorList>
            <person name="Lai Q."/>
            <person name="Li G."/>
            <person name="Shao Z."/>
        </authorList>
    </citation>
    <scope>NUCLEOTIDE SEQUENCE [LARGE SCALE GENOMIC DNA]</scope>
    <source>
        <strain evidence="2 3">LMG 25204</strain>
    </source>
</reference>
<comment type="caution">
    <text evidence="2">The sequence shown here is derived from an EMBL/GenBank/DDBJ whole genome shotgun (WGS) entry which is preliminary data.</text>
</comment>
<evidence type="ECO:0000259" key="1">
    <source>
        <dbReference type="Pfam" id="PF01636"/>
    </source>
</evidence>
<gene>
    <name evidence="2" type="ORF">RISW2_10610</name>
</gene>
<dbReference type="InterPro" id="IPR011009">
    <property type="entry name" value="Kinase-like_dom_sf"/>
</dbReference>
<name>X7F4R1_9RHOB</name>
<dbReference type="AlphaFoldDB" id="X7F4R1"/>
<feature type="domain" description="Aminoglycoside phosphotransferase" evidence="1">
    <location>
        <begin position="19"/>
        <end position="243"/>
    </location>
</feature>
<evidence type="ECO:0000313" key="2">
    <source>
        <dbReference type="EMBL" id="ETX27912.1"/>
    </source>
</evidence>
<dbReference type="Pfam" id="PF01636">
    <property type="entry name" value="APH"/>
    <property type="match status" value="1"/>
</dbReference>
<dbReference type="PATRIC" id="fig|1449351.3.peg.3177"/>
<dbReference type="GO" id="GO:0016740">
    <property type="term" value="F:transferase activity"/>
    <property type="evidence" value="ECO:0007669"/>
    <property type="project" value="UniProtKB-KW"/>
</dbReference>
<dbReference type="Proteomes" id="UP000023430">
    <property type="component" value="Unassembled WGS sequence"/>
</dbReference>